<keyword evidence="6" id="KW-1185">Reference proteome</keyword>
<dbReference type="Gene3D" id="3.40.50.720">
    <property type="entry name" value="NAD(P)-binding Rossmann-like Domain"/>
    <property type="match status" value="1"/>
</dbReference>
<dbReference type="InterPro" id="IPR015815">
    <property type="entry name" value="HIBADH-related"/>
</dbReference>
<name>A0A7V8RBT1_9SPHN</name>
<evidence type="ECO:0000256" key="1">
    <source>
        <dbReference type="ARBA" id="ARBA00023002"/>
    </source>
</evidence>
<evidence type="ECO:0000313" key="5">
    <source>
        <dbReference type="EMBL" id="MBA1373544.1"/>
    </source>
</evidence>
<dbReference type="InterPro" id="IPR015814">
    <property type="entry name" value="Pgluconate_DH_NAD-bd_C"/>
</dbReference>
<gene>
    <name evidence="5" type="ORF">FG486_04285</name>
</gene>
<dbReference type="InterPro" id="IPR008927">
    <property type="entry name" value="6-PGluconate_DH-like_C_sf"/>
</dbReference>
<dbReference type="PIRSF" id="PIRSF000103">
    <property type="entry name" value="HIBADH"/>
    <property type="match status" value="1"/>
</dbReference>
<dbReference type="InterPro" id="IPR006115">
    <property type="entry name" value="6PGDH_NADP-bd"/>
</dbReference>
<comment type="caution">
    <text evidence="5">The sequence shown here is derived from an EMBL/GenBank/DDBJ whole genome shotgun (WGS) entry which is preliminary data.</text>
</comment>
<dbReference type="Gene3D" id="1.10.1040.10">
    <property type="entry name" value="N-(1-d-carboxylethyl)-l-norvaline Dehydrogenase, domain 2"/>
    <property type="match status" value="1"/>
</dbReference>
<evidence type="ECO:0000259" key="3">
    <source>
        <dbReference type="Pfam" id="PF03446"/>
    </source>
</evidence>
<feature type="active site" evidence="2">
    <location>
        <position position="168"/>
    </location>
</feature>
<dbReference type="SUPFAM" id="SSF48179">
    <property type="entry name" value="6-phosphogluconate dehydrogenase C-terminal domain-like"/>
    <property type="match status" value="1"/>
</dbReference>
<reference evidence="5 6" key="1">
    <citation type="journal article" date="1994" name="Int. J. Syst. Bacteriol.">
        <title>Phylogenetic positions of novel aerobic, bacteriochlorophyll a-containing bacteria and description of Roseococcus thiosulfatophilus gen. nov., sp. nov., Erythromicrobium ramosum gen. nov., sp. nov., and Erythrobacter litoralis sp. nov.</title>
        <authorList>
            <person name="Yurkov V."/>
            <person name="Stackebrandt E."/>
            <person name="Holmes A."/>
            <person name="Fuerst J.A."/>
            <person name="Hugenholtz P."/>
            <person name="Golecki J."/>
            <person name="Gad'on N."/>
            <person name="Gorlenko V.M."/>
            <person name="Kompantseva E.I."/>
            <person name="Drews G."/>
        </authorList>
    </citation>
    <scope>NUCLEOTIDE SEQUENCE [LARGE SCALE GENOMIC DNA]</scope>
    <source>
        <strain evidence="5 6">KR-99</strain>
    </source>
</reference>
<dbReference type="GO" id="GO:0016491">
    <property type="term" value="F:oxidoreductase activity"/>
    <property type="evidence" value="ECO:0007669"/>
    <property type="project" value="UniProtKB-KW"/>
</dbReference>
<feature type="domain" description="Phosphogluconate dehydrogenase NAD-binding putative C-terminal" evidence="4">
    <location>
        <begin position="189"/>
        <end position="259"/>
    </location>
</feature>
<dbReference type="Proteomes" id="UP000589292">
    <property type="component" value="Unassembled WGS sequence"/>
</dbReference>
<proteinExistence type="predicted"/>
<sequence>MTLDATFIGFGEAGRAFAWPGARAFDRKTDLLAERGAMLAAYAEAGVHGEEDVATALAKAEIVLCLVTADQAVVAARDYAPMLRPGALWLDMNSVAPASKAEAATTIEAAGGRYADVAVMAPVLPQRRNVPLLVSGPHAADAAEALQALGFAHVSIAGDATGQASAIKMVRSVMVKGLEALSAECALAAAQAGVLDAVTASLDASWKPQSWAERFDYNLDRMMAHGLRRAAEMEEVAATLADLGVDPVMTRGTIQRQRDIGTLRIAPPDGLQAKLAALDIPQLKRSA</sequence>
<dbReference type="SUPFAM" id="SSF51735">
    <property type="entry name" value="NAD(P)-binding Rossmann-fold domains"/>
    <property type="match status" value="1"/>
</dbReference>
<feature type="domain" description="6-phosphogluconate dehydrogenase NADP-binding" evidence="3">
    <location>
        <begin position="7"/>
        <end position="122"/>
    </location>
</feature>
<evidence type="ECO:0000259" key="4">
    <source>
        <dbReference type="Pfam" id="PF09130"/>
    </source>
</evidence>
<dbReference type="GO" id="GO:0050661">
    <property type="term" value="F:NADP binding"/>
    <property type="evidence" value="ECO:0007669"/>
    <property type="project" value="InterPro"/>
</dbReference>
<accession>A0A7V8RBT1</accession>
<dbReference type="EMBL" id="VDES01000001">
    <property type="protein sequence ID" value="MBA1373544.1"/>
    <property type="molecule type" value="Genomic_DNA"/>
</dbReference>
<evidence type="ECO:0000313" key="6">
    <source>
        <dbReference type="Proteomes" id="UP000589292"/>
    </source>
</evidence>
<evidence type="ECO:0000256" key="2">
    <source>
        <dbReference type="PIRSR" id="PIRSR000103-1"/>
    </source>
</evidence>
<keyword evidence="1" id="KW-0560">Oxidoreductase</keyword>
<dbReference type="InterPro" id="IPR013328">
    <property type="entry name" value="6PGD_dom2"/>
</dbReference>
<dbReference type="Pfam" id="PF03446">
    <property type="entry name" value="NAD_binding_2"/>
    <property type="match status" value="1"/>
</dbReference>
<organism evidence="5 6">
    <name type="scientific">Sphingomonas ursincola</name>
    <dbReference type="NCBI Taxonomy" id="56361"/>
    <lineage>
        <taxon>Bacteria</taxon>
        <taxon>Pseudomonadati</taxon>
        <taxon>Pseudomonadota</taxon>
        <taxon>Alphaproteobacteria</taxon>
        <taxon>Sphingomonadales</taxon>
        <taxon>Sphingomonadaceae</taxon>
        <taxon>Sphingomonas</taxon>
    </lineage>
</organism>
<dbReference type="InterPro" id="IPR036291">
    <property type="entry name" value="NAD(P)-bd_dom_sf"/>
</dbReference>
<dbReference type="RefSeq" id="WP_181266562.1">
    <property type="nucleotide sequence ID" value="NZ_BAAAGB010000002.1"/>
</dbReference>
<dbReference type="Pfam" id="PF09130">
    <property type="entry name" value="DUF1932"/>
    <property type="match status" value="1"/>
</dbReference>
<protein>
    <submittedName>
        <fullName evidence="5">NAD(P)-dependent oxidoreductase</fullName>
    </submittedName>
</protein>
<dbReference type="AlphaFoldDB" id="A0A7V8RBT1"/>